<dbReference type="Proteomes" id="UP000827872">
    <property type="component" value="Linkage Group LG08"/>
</dbReference>
<keyword evidence="2" id="KW-1185">Reference proteome</keyword>
<protein>
    <submittedName>
        <fullName evidence="1">Uncharacterized protein</fullName>
    </submittedName>
</protein>
<sequence>MVCSDTPREVCLDTPWEVCPDTPLMVCLDTNHCTDTPQEVCPDTPQMVCPDTPRMVCPDTPEWFVPTRPGRMFRAEDHSLESEEHGTPTLINGPSDGLGREEDDRINTGIKCAEEECFHSPRWTLVLYKAHHVGNIVQSKADDEIEQSGHS</sequence>
<evidence type="ECO:0000313" key="1">
    <source>
        <dbReference type="EMBL" id="KAH8001496.1"/>
    </source>
</evidence>
<comment type="caution">
    <text evidence="1">The sequence shown here is derived from an EMBL/GenBank/DDBJ whole genome shotgun (WGS) entry which is preliminary data.</text>
</comment>
<accession>A0ACB8F8H8</accession>
<dbReference type="EMBL" id="CM037621">
    <property type="protein sequence ID" value="KAH8001496.1"/>
    <property type="molecule type" value="Genomic_DNA"/>
</dbReference>
<reference evidence="1" key="1">
    <citation type="submission" date="2021-08" db="EMBL/GenBank/DDBJ databases">
        <title>The first chromosome-level gecko genome reveals the dynamic sex chromosomes of Neotropical dwarf geckos (Sphaerodactylidae: Sphaerodactylus).</title>
        <authorList>
            <person name="Pinto B.J."/>
            <person name="Keating S.E."/>
            <person name="Gamble T."/>
        </authorList>
    </citation>
    <scope>NUCLEOTIDE SEQUENCE</scope>
    <source>
        <strain evidence="1">TG3544</strain>
    </source>
</reference>
<organism evidence="1 2">
    <name type="scientific">Sphaerodactylus townsendi</name>
    <dbReference type="NCBI Taxonomy" id="933632"/>
    <lineage>
        <taxon>Eukaryota</taxon>
        <taxon>Metazoa</taxon>
        <taxon>Chordata</taxon>
        <taxon>Craniata</taxon>
        <taxon>Vertebrata</taxon>
        <taxon>Euteleostomi</taxon>
        <taxon>Lepidosauria</taxon>
        <taxon>Squamata</taxon>
        <taxon>Bifurcata</taxon>
        <taxon>Gekkota</taxon>
        <taxon>Sphaerodactylidae</taxon>
        <taxon>Sphaerodactylus</taxon>
    </lineage>
</organism>
<evidence type="ECO:0000313" key="2">
    <source>
        <dbReference type="Proteomes" id="UP000827872"/>
    </source>
</evidence>
<gene>
    <name evidence="1" type="ORF">K3G42_009161</name>
</gene>
<name>A0ACB8F8H8_9SAUR</name>
<proteinExistence type="predicted"/>